<dbReference type="Proteomes" id="UP000238415">
    <property type="component" value="Unassembled WGS sequence"/>
</dbReference>
<comment type="caution">
    <text evidence="1">The sequence shown here is derived from an EMBL/GenBank/DDBJ whole genome shotgun (WGS) entry which is preliminary data.</text>
</comment>
<sequence length="38" mass="4096">MMGPGGEARFFVVKGFTLFTENLNKNTNFKREVGGSGG</sequence>
<accession>A0A2T0AMX2</accession>
<gene>
    <name evidence="1" type="ORF">MOHU_20090</name>
</gene>
<dbReference type="EMBL" id="PVXM01000049">
    <property type="protein sequence ID" value="PRR70218.1"/>
    <property type="molecule type" value="Genomic_DNA"/>
</dbReference>
<proteinExistence type="predicted"/>
<keyword evidence="2" id="KW-1185">Reference proteome</keyword>
<evidence type="ECO:0000313" key="2">
    <source>
        <dbReference type="Proteomes" id="UP000238415"/>
    </source>
</evidence>
<protein>
    <submittedName>
        <fullName evidence="1">Uncharacterized protein</fullName>
    </submittedName>
</protein>
<name>A0A2T0AMX2_9FIRM</name>
<evidence type="ECO:0000313" key="1">
    <source>
        <dbReference type="EMBL" id="PRR70218.1"/>
    </source>
</evidence>
<organism evidence="1 2">
    <name type="scientific">Neomoorella humiferrea</name>
    <dbReference type="NCBI Taxonomy" id="676965"/>
    <lineage>
        <taxon>Bacteria</taxon>
        <taxon>Bacillati</taxon>
        <taxon>Bacillota</taxon>
        <taxon>Clostridia</taxon>
        <taxon>Neomoorellales</taxon>
        <taxon>Neomoorellaceae</taxon>
        <taxon>Neomoorella</taxon>
    </lineage>
</organism>
<reference evidence="1 2" key="1">
    <citation type="submission" date="2018-03" db="EMBL/GenBank/DDBJ databases">
        <title>Genome sequence of Moorella humiferrea DSM 23265.</title>
        <authorList>
            <person name="Poehlein A."/>
            <person name="Daniel R."/>
        </authorList>
    </citation>
    <scope>NUCLEOTIDE SEQUENCE [LARGE SCALE GENOMIC DNA]</scope>
    <source>
        <strain evidence="1 2">DSM 23265</strain>
    </source>
</reference>
<dbReference type="AlphaFoldDB" id="A0A2T0AMX2"/>